<proteinExistence type="predicted"/>
<feature type="coiled-coil region" evidence="1">
    <location>
        <begin position="7"/>
        <end position="41"/>
    </location>
</feature>
<dbReference type="AlphaFoldDB" id="A0A3B0YKP1"/>
<evidence type="ECO:0000313" key="2">
    <source>
        <dbReference type="EMBL" id="VAW74799.1"/>
    </source>
</evidence>
<keyword evidence="1" id="KW-0175">Coiled coil</keyword>
<gene>
    <name evidence="2" type="ORF">MNBD_GAMMA14-2165</name>
</gene>
<organism evidence="2">
    <name type="scientific">hydrothermal vent metagenome</name>
    <dbReference type="NCBI Taxonomy" id="652676"/>
    <lineage>
        <taxon>unclassified sequences</taxon>
        <taxon>metagenomes</taxon>
        <taxon>ecological metagenomes</taxon>
    </lineage>
</organism>
<dbReference type="EMBL" id="UOFM01000109">
    <property type="protein sequence ID" value="VAW74799.1"/>
    <property type="molecule type" value="Genomic_DNA"/>
</dbReference>
<evidence type="ECO:0000256" key="1">
    <source>
        <dbReference type="SAM" id="Coils"/>
    </source>
</evidence>
<reference evidence="2" key="1">
    <citation type="submission" date="2018-06" db="EMBL/GenBank/DDBJ databases">
        <authorList>
            <person name="Zhirakovskaya E."/>
        </authorList>
    </citation>
    <scope>NUCLEOTIDE SEQUENCE</scope>
</reference>
<name>A0A3B0YKP1_9ZZZZ</name>
<sequence>MVGKLTVKALSSEVDTLRKHLRELEANFERKLEKAMEKATEKLKTRIEGSQGSGIRIQEHGSAVDVDARRRLIAECAYLHAERRGFVGGSPEQDWLDAEMEIDQLLLQGWVKDKTPKMASQETRTQQESRA</sequence>
<accession>A0A3B0YKP1</accession>
<evidence type="ECO:0008006" key="3">
    <source>
        <dbReference type="Google" id="ProtNLM"/>
    </source>
</evidence>
<dbReference type="Pfam" id="PF11154">
    <property type="entry name" value="DUF2934"/>
    <property type="match status" value="1"/>
</dbReference>
<protein>
    <recommendedName>
        <fullName evidence="3">DUF2934 domain-containing protein</fullName>
    </recommendedName>
</protein>
<dbReference type="InterPro" id="IPR021327">
    <property type="entry name" value="DUF2934"/>
</dbReference>